<gene>
    <name evidence="1" type="ORF">NZD86_03150</name>
</gene>
<keyword evidence="2" id="KW-1185">Reference proteome</keyword>
<dbReference type="RefSeq" id="WP_268045046.1">
    <property type="nucleotide sequence ID" value="NZ_CP104064.1"/>
</dbReference>
<reference evidence="1" key="1">
    <citation type="submission" date="2022-08" db="EMBL/GenBank/DDBJ databases">
        <title>Alicyclobacillus dauci DSM2870, complete genome.</title>
        <authorList>
            <person name="Wang Q."/>
            <person name="Cai R."/>
            <person name="Wang Z."/>
        </authorList>
    </citation>
    <scope>NUCLEOTIDE SEQUENCE</scope>
    <source>
        <strain evidence="1">DSM 28700</strain>
    </source>
</reference>
<protein>
    <submittedName>
        <fullName evidence="1">Transposase</fullName>
    </submittedName>
</protein>
<dbReference type="EMBL" id="CP104064">
    <property type="protein sequence ID" value="WAH37545.1"/>
    <property type="molecule type" value="Genomic_DNA"/>
</dbReference>
<evidence type="ECO:0000313" key="2">
    <source>
        <dbReference type="Proteomes" id="UP001164803"/>
    </source>
</evidence>
<evidence type="ECO:0000313" key="1">
    <source>
        <dbReference type="EMBL" id="WAH37545.1"/>
    </source>
</evidence>
<dbReference type="Proteomes" id="UP001164803">
    <property type="component" value="Chromosome"/>
</dbReference>
<sequence length="347" mass="39236">MLTKNRIAPEKTVYFRPEIKSCPHCRSGLRFCHTVWKKNISTLQGVIRAWSIGYRCCNPQCPHASTVYRSAEAEMLSMKHSSYGFDVLALVGELRFKHHKTRQEIADELNGRGVKTSDRNVQMLYERYLTLLRASVTDQVREVLQPVVNEHGGIILSMDGVQPEKGNETLYVIREVLSGTILAAQNMKSSSAADLETLILPIIELGYPIIGIVSDGQRSIRMAMERLLPDVPYQYCQFHYLKDIAKPVVDLDRKLKKSVKKNLRGIRDVEKKADKNACLESEVAKEYIAAIRSLLLEDGDPPLNLPGMLIYENAKAIQESLQRCLAKKGDFTPRTSVQNNQQSKPVH</sequence>
<name>A0ABY6Z3V2_9BACL</name>
<organism evidence="1 2">
    <name type="scientific">Alicyclobacillus dauci</name>
    <dbReference type="NCBI Taxonomy" id="1475485"/>
    <lineage>
        <taxon>Bacteria</taxon>
        <taxon>Bacillati</taxon>
        <taxon>Bacillota</taxon>
        <taxon>Bacilli</taxon>
        <taxon>Bacillales</taxon>
        <taxon>Alicyclobacillaceae</taxon>
        <taxon>Alicyclobacillus</taxon>
    </lineage>
</organism>
<proteinExistence type="predicted"/>
<accession>A0ABY6Z3V2</accession>